<feature type="transmembrane region" description="Helical" evidence="1">
    <location>
        <begin position="82"/>
        <end position="103"/>
    </location>
</feature>
<keyword evidence="1" id="KW-1133">Transmembrane helix</keyword>
<proteinExistence type="predicted"/>
<name>A0AAV7RV82_PLEWA</name>
<evidence type="ECO:0000313" key="3">
    <source>
        <dbReference type="Proteomes" id="UP001066276"/>
    </source>
</evidence>
<dbReference type="Proteomes" id="UP001066276">
    <property type="component" value="Chromosome 5"/>
</dbReference>
<comment type="caution">
    <text evidence="2">The sequence shown here is derived from an EMBL/GenBank/DDBJ whole genome shotgun (WGS) entry which is preliminary data.</text>
</comment>
<dbReference type="AlphaFoldDB" id="A0AAV7RV82"/>
<reference evidence="2" key="1">
    <citation type="journal article" date="2022" name="bioRxiv">
        <title>Sequencing and chromosome-scale assembly of the giantPleurodeles waltlgenome.</title>
        <authorList>
            <person name="Brown T."/>
            <person name="Elewa A."/>
            <person name="Iarovenko S."/>
            <person name="Subramanian E."/>
            <person name="Araus A.J."/>
            <person name="Petzold A."/>
            <person name="Susuki M."/>
            <person name="Suzuki K.-i.T."/>
            <person name="Hayashi T."/>
            <person name="Toyoda A."/>
            <person name="Oliveira C."/>
            <person name="Osipova E."/>
            <person name="Leigh N.D."/>
            <person name="Simon A."/>
            <person name="Yun M.H."/>
        </authorList>
    </citation>
    <scope>NUCLEOTIDE SEQUENCE</scope>
    <source>
        <strain evidence="2">20211129_DDA</strain>
        <tissue evidence="2">Liver</tissue>
    </source>
</reference>
<accession>A0AAV7RV82</accession>
<keyword evidence="1" id="KW-0472">Membrane</keyword>
<evidence type="ECO:0000313" key="2">
    <source>
        <dbReference type="EMBL" id="KAJ1156719.1"/>
    </source>
</evidence>
<protein>
    <submittedName>
        <fullName evidence="2">Uncharacterized protein</fullName>
    </submittedName>
</protein>
<organism evidence="2 3">
    <name type="scientific">Pleurodeles waltl</name>
    <name type="common">Iberian ribbed newt</name>
    <dbReference type="NCBI Taxonomy" id="8319"/>
    <lineage>
        <taxon>Eukaryota</taxon>
        <taxon>Metazoa</taxon>
        <taxon>Chordata</taxon>
        <taxon>Craniata</taxon>
        <taxon>Vertebrata</taxon>
        <taxon>Euteleostomi</taxon>
        <taxon>Amphibia</taxon>
        <taxon>Batrachia</taxon>
        <taxon>Caudata</taxon>
        <taxon>Salamandroidea</taxon>
        <taxon>Salamandridae</taxon>
        <taxon>Pleurodelinae</taxon>
        <taxon>Pleurodeles</taxon>
    </lineage>
</organism>
<keyword evidence="1" id="KW-0812">Transmembrane</keyword>
<gene>
    <name evidence="2" type="ORF">NDU88_009437</name>
</gene>
<dbReference type="EMBL" id="JANPWB010000009">
    <property type="protein sequence ID" value="KAJ1156719.1"/>
    <property type="molecule type" value="Genomic_DNA"/>
</dbReference>
<sequence>MTPGQELSMQFAIGRYNPEQCPRAIRLNYARVRKLYSLNVLLLPAKRRRSCPILAFTVSRVGANSAPLANVTRSPQSNFTRIFYRSGASVPFVSCLVTLWSFYSMTPSLIKSLNFCVHASYGSEA</sequence>
<keyword evidence="3" id="KW-1185">Reference proteome</keyword>
<evidence type="ECO:0000256" key="1">
    <source>
        <dbReference type="SAM" id="Phobius"/>
    </source>
</evidence>